<dbReference type="InterPro" id="IPR037177">
    <property type="entry name" value="DLC_sf"/>
</dbReference>
<sequence length="89" mass="10163">MKRPISLENLTLLDEKGDLLRKWREPTSKALRASQIEMKSSSLPDDDMTAQAIQFLADALDKGGIENDIATFMKTQFETKYGHNWNCIM</sequence>
<protein>
    <recommendedName>
        <fullName evidence="4">Dynein light chain</fullName>
    </recommendedName>
</protein>
<evidence type="ECO:0008006" key="4">
    <source>
        <dbReference type="Google" id="ProtNLM"/>
    </source>
</evidence>
<feature type="non-terminal residue" evidence="1">
    <location>
        <position position="1"/>
    </location>
</feature>
<comment type="caution">
    <text evidence="1">The sequence shown here is derived from an EMBL/GenBank/DDBJ whole genome shotgun (WGS) entry which is preliminary data.</text>
</comment>
<dbReference type="AlphaFoldDB" id="A0AA36CBS3"/>
<dbReference type="Gene3D" id="3.30.740.10">
    <property type="entry name" value="Protein Inhibitor Of Neuronal Nitric Oxide Synthase"/>
    <property type="match status" value="1"/>
</dbReference>
<proteinExistence type="predicted"/>
<accession>A0AA36CBS3</accession>
<dbReference type="GO" id="GO:0030286">
    <property type="term" value="C:dynein complex"/>
    <property type="evidence" value="ECO:0007669"/>
    <property type="project" value="InterPro"/>
</dbReference>
<dbReference type="InterPro" id="IPR001372">
    <property type="entry name" value="Dynein_light_chain_typ-1/2"/>
</dbReference>
<evidence type="ECO:0000313" key="2">
    <source>
        <dbReference type="EMBL" id="CAJ0568570.1"/>
    </source>
</evidence>
<dbReference type="EMBL" id="CATQJA010001001">
    <property type="protein sequence ID" value="CAJ0565168.1"/>
    <property type="molecule type" value="Genomic_DNA"/>
</dbReference>
<dbReference type="EMBL" id="CATQJA010001768">
    <property type="protein sequence ID" value="CAJ0568570.1"/>
    <property type="molecule type" value="Genomic_DNA"/>
</dbReference>
<organism evidence="1 3">
    <name type="scientific">Mesorhabditis spiculigera</name>
    <dbReference type="NCBI Taxonomy" id="96644"/>
    <lineage>
        <taxon>Eukaryota</taxon>
        <taxon>Metazoa</taxon>
        <taxon>Ecdysozoa</taxon>
        <taxon>Nematoda</taxon>
        <taxon>Chromadorea</taxon>
        <taxon>Rhabditida</taxon>
        <taxon>Rhabditina</taxon>
        <taxon>Rhabditomorpha</taxon>
        <taxon>Rhabditoidea</taxon>
        <taxon>Rhabditidae</taxon>
        <taxon>Mesorhabditinae</taxon>
        <taxon>Mesorhabditis</taxon>
    </lineage>
</organism>
<evidence type="ECO:0000313" key="1">
    <source>
        <dbReference type="EMBL" id="CAJ0565168.1"/>
    </source>
</evidence>
<reference evidence="1" key="1">
    <citation type="submission" date="2023-06" db="EMBL/GenBank/DDBJ databases">
        <authorList>
            <person name="Delattre M."/>
        </authorList>
    </citation>
    <scope>NUCLEOTIDE SEQUENCE</scope>
    <source>
        <strain evidence="1">AF72</strain>
    </source>
</reference>
<dbReference type="Proteomes" id="UP001177023">
    <property type="component" value="Unassembled WGS sequence"/>
</dbReference>
<keyword evidence="3" id="KW-1185">Reference proteome</keyword>
<dbReference type="Pfam" id="PF01221">
    <property type="entry name" value="Dynein_light"/>
    <property type="match status" value="1"/>
</dbReference>
<gene>
    <name evidence="1" type="ORF">MSPICULIGERA_LOCUS3824</name>
    <name evidence="2" type="ORF">MSPICULIGERA_LOCUS7086</name>
</gene>
<dbReference type="GO" id="GO:0007017">
    <property type="term" value="P:microtubule-based process"/>
    <property type="evidence" value="ECO:0007669"/>
    <property type="project" value="InterPro"/>
</dbReference>
<dbReference type="SUPFAM" id="SSF54648">
    <property type="entry name" value="DLC"/>
    <property type="match status" value="1"/>
</dbReference>
<name>A0AA36CBS3_9BILA</name>
<evidence type="ECO:0000313" key="3">
    <source>
        <dbReference type="Proteomes" id="UP001177023"/>
    </source>
</evidence>